<accession>A0A084WDH8</accession>
<name>A0A084WDH8_ANOSI</name>
<evidence type="ECO:0000313" key="2">
    <source>
        <dbReference type="EnsemblMetazoa" id="ASIC016398-PA"/>
    </source>
</evidence>
<evidence type="ECO:0000313" key="3">
    <source>
        <dbReference type="Proteomes" id="UP000030765"/>
    </source>
</evidence>
<dbReference type="EMBL" id="KE525339">
    <property type="protein sequence ID" value="KFB48272.1"/>
    <property type="molecule type" value="Genomic_DNA"/>
</dbReference>
<dbReference type="EnsemblMetazoa" id="ASIC016398-RA">
    <property type="protein sequence ID" value="ASIC016398-PA"/>
    <property type="gene ID" value="ASIC016398"/>
</dbReference>
<dbReference type="AlphaFoldDB" id="A0A084WDH8"/>
<dbReference type="EMBL" id="ATLV01023015">
    <property type="status" value="NOT_ANNOTATED_CDS"/>
    <property type="molecule type" value="Genomic_DNA"/>
</dbReference>
<reference evidence="2" key="2">
    <citation type="submission" date="2020-05" db="UniProtKB">
        <authorList>
            <consortium name="EnsemblMetazoa"/>
        </authorList>
    </citation>
    <scope>IDENTIFICATION</scope>
</reference>
<sequence>MGIFQMPKQAGSGRRLRVEYDFGAIHLPAASSSFEATGGRFVMEVLGGSG</sequence>
<keyword evidence="3" id="KW-1185">Reference proteome</keyword>
<reference evidence="1 3" key="1">
    <citation type="journal article" date="2014" name="BMC Genomics">
        <title>Genome sequence of Anopheles sinensis provides insight into genetics basis of mosquito competence for malaria parasites.</title>
        <authorList>
            <person name="Zhou D."/>
            <person name="Zhang D."/>
            <person name="Ding G."/>
            <person name="Shi L."/>
            <person name="Hou Q."/>
            <person name="Ye Y."/>
            <person name="Xu Y."/>
            <person name="Zhou H."/>
            <person name="Xiong C."/>
            <person name="Li S."/>
            <person name="Yu J."/>
            <person name="Hong S."/>
            <person name="Yu X."/>
            <person name="Zou P."/>
            <person name="Chen C."/>
            <person name="Chang X."/>
            <person name="Wang W."/>
            <person name="Lv Y."/>
            <person name="Sun Y."/>
            <person name="Ma L."/>
            <person name="Shen B."/>
            <person name="Zhu C."/>
        </authorList>
    </citation>
    <scope>NUCLEOTIDE SEQUENCE [LARGE SCALE GENOMIC DNA]</scope>
</reference>
<protein>
    <submittedName>
        <fullName evidence="1 2">Uncharacterized protein</fullName>
    </submittedName>
</protein>
<gene>
    <name evidence="1" type="ORF">ZHAS_00016398</name>
</gene>
<dbReference type="Proteomes" id="UP000030765">
    <property type="component" value="Unassembled WGS sequence"/>
</dbReference>
<evidence type="ECO:0000313" key="1">
    <source>
        <dbReference type="EMBL" id="KFB48272.1"/>
    </source>
</evidence>
<dbReference type="VEuPathDB" id="VectorBase:ASIC016398"/>
<proteinExistence type="predicted"/>
<organism evidence="1">
    <name type="scientific">Anopheles sinensis</name>
    <name type="common">Mosquito</name>
    <dbReference type="NCBI Taxonomy" id="74873"/>
    <lineage>
        <taxon>Eukaryota</taxon>
        <taxon>Metazoa</taxon>
        <taxon>Ecdysozoa</taxon>
        <taxon>Arthropoda</taxon>
        <taxon>Hexapoda</taxon>
        <taxon>Insecta</taxon>
        <taxon>Pterygota</taxon>
        <taxon>Neoptera</taxon>
        <taxon>Endopterygota</taxon>
        <taxon>Diptera</taxon>
        <taxon>Nematocera</taxon>
        <taxon>Culicoidea</taxon>
        <taxon>Culicidae</taxon>
        <taxon>Anophelinae</taxon>
        <taxon>Anopheles</taxon>
    </lineage>
</organism>